<organism evidence="7 8">
    <name type="scientific">Aspergillus ellipticus CBS 707.79</name>
    <dbReference type="NCBI Taxonomy" id="1448320"/>
    <lineage>
        <taxon>Eukaryota</taxon>
        <taxon>Fungi</taxon>
        <taxon>Dikarya</taxon>
        <taxon>Ascomycota</taxon>
        <taxon>Pezizomycotina</taxon>
        <taxon>Eurotiomycetes</taxon>
        <taxon>Eurotiomycetidae</taxon>
        <taxon>Eurotiales</taxon>
        <taxon>Aspergillaceae</taxon>
        <taxon>Aspergillus</taxon>
        <taxon>Aspergillus subgen. Circumdati</taxon>
    </lineage>
</organism>
<reference evidence="7 8" key="1">
    <citation type="submission" date="2018-02" db="EMBL/GenBank/DDBJ databases">
        <title>The genomes of Aspergillus section Nigri reveals drivers in fungal speciation.</title>
        <authorList>
            <consortium name="DOE Joint Genome Institute"/>
            <person name="Vesth T.C."/>
            <person name="Nybo J."/>
            <person name="Theobald S."/>
            <person name="Brandl J."/>
            <person name="Frisvad J.C."/>
            <person name="Nielsen K.F."/>
            <person name="Lyhne E.K."/>
            <person name="Kogle M.E."/>
            <person name="Kuo A."/>
            <person name="Riley R."/>
            <person name="Clum A."/>
            <person name="Nolan M."/>
            <person name="Lipzen A."/>
            <person name="Salamov A."/>
            <person name="Henrissat B."/>
            <person name="Wiebenga A."/>
            <person name="De vries R.P."/>
            <person name="Grigoriev I.V."/>
            <person name="Mortensen U.H."/>
            <person name="Andersen M.R."/>
            <person name="Baker S.E."/>
        </authorList>
    </citation>
    <scope>NUCLEOTIDE SEQUENCE [LARGE SCALE GENOMIC DNA]</scope>
    <source>
        <strain evidence="7 8">CBS 707.79</strain>
    </source>
</reference>
<dbReference type="EMBL" id="KZ825969">
    <property type="protein sequence ID" value="PYH90756.1"/>
    <property type="molecule type" value="Genomic_DNA"/>
</dbReference>
<evidence type="ECO:0000256" key="4">
    <source>
        <dbReference type="ARBA" id="ARBA00023136"/>
    </source>
</evidence>
<evidence type="ECO:0000256" key="2">
    <source>
        <dbReference type="ARBA" id="ARBA00022692"/>
    </source>
</evidence>
<evidence type="ECO:0000256" key="5">
    <source>
        <dbReference type="SAM" id="MobiDB-lite"/>
    </source>
</evidence>
<keyword evidence="4 6" id="KW-0472">Membrane</keyword>
<dbReference type="Proteomes" id="UP000247810">
    <property type="component" value="Unassembled WGS sequence"/>
</dbReference>
<accession>A0A319CZU0</accession>
<keyword evidence="3 6" id="KW-1133">Transmembrane helix</keyword>
<dbReference type="STRING" id="1448320.A0A319CZU0"/>
<dbReference type="InterPro" id="IPR051694">
    <property type="entry name" value="Immunoregulatory_rcpt-like"/>
</dbReference>
<evidence type="ECO:0000313" key="8">
    <source>
        <dbReference type="Proteomes" id="UP000247810"/>
    </source>
</evidence>
<evidence type="ECO:0000256" key="3">
    <source>
        <dbReference type="ARBA" id="ARBA00022989"/>
    </source>
</evidence>
<dbReference type="GO" id="GO:0071944">
    <property type="term" value="C:cell periphery"/>
    <property type="evidence" value="ECO:0007669"/>
    <property type="project" value="UniProtKB-ARBA"/>
</dbReference>
<proteinExistence type="predicted"/>
<evidence type="ECO:0000256" key="1">
    <source>
        <dbReference type="ARBA" id="ARBA00004167"/>
    </source>
</evidence>
<feature type="region of interest" description="Disordered" evidence="5">
    <location>
        <begin position="173"/>
        <end position="203"/>
    </location>
</feature>
<dbReference type="PANTHER" id="PTHR15549">
    <property type="entry name" value="PAIRED IMMUNOGLOBULIN-LIKE TYPE 2 RECEPTOR"/>
    <property type="match status" value="1"/>
</dbReference>
<evidence type="ECO:0000313" key="7">
    <source>
        <dbReference type="EMBL" id="PYH90756.1"/>
    </source>
</evidence>
<keyword evidence="2 6" id="KW-0812">Transmembrane</keyword>
<name>A0A319CZU0_9EURO</name>
<dbReference type="GO" id="GO:0016020">
    <property type="term" value="C:membrane"/>
    <property type="evidence" value="ECO:0007669"/>
    <property type="project" value="UniProtKB-SubCell"/>
</dbReference>
<feature type="region of interest" description="Disordered" evidence="5">
    <location>
        <begin position="256"/>
        <end position="298"/>
    </location>
</feature>
<dbReference type="AlphaFoldDB" id="A0A319CZU0"/>
<dbReference type="VEuPathDB" id="FungiDB:BO71DRAFT_452572"/>
<protein>
    <submittedName>
        <fullName evidence="7">Uncharacterized protein</fullName>
    </submittedName>
</protein>
<feature type="transmembrane region" description="Helical" evidence="6">
    <location>
        <begin position="209"/>
        <end position="230"/>
    </location>
</feature>
<comment type="subcellular location">
    <subcellularLocation>
        <location evidence="1">Membrane</location>
        <topology evidence="1">Single-pass membrane protein</topology>
    </subcellularLocation>
</comment>
<dbReference type="OrthoDB" id="4770059at2759"/>
<keyword evidence="8" id="KW-1185">Reference proteome</keyword>
<gene>
    <name evidence="7" type="ORF">BO71DRAFT_452572</name>
</gene>
<evidence type="ECO:0000256" key="6">
    <source>
        <dbReference type="SAM" id="Phobius"/>
    </source>
</evidence>
<sequence>MSATSATAILPLTTTFTPPSSCINELWLVSSSTKTWMNLGPLSMSECLPSGWEVSSYYSPGLCPSGYDIAASGIIYDGTVTETAATCCPTTGIQKYSTRTTYTPGWTELERCTWEPGKGTTLDFTYTWVDSDGSTTSTASSMSSNGHINGYAISIRWQSTDFTTPSATTTTAAISTASTASSTTSGTQSPTASPTSSPSPSGLSTGAKAGIGIGVAAAGILAILLGLFFMRRRKAKAPSPHFEPQAQKYHELPPSGTGAFAMGQAELPAGQPTGVSKGKAELPGGVSNPTSHIAELDG</sequence>